<accession>A0ABS4IPB0</accession>
<name>A0ABS4IPB0_9BACL</name>
<comment type="caution">
    <text evidence="2">The sequence shown here is derived from an EMBL/GenBank/DDBJ whole genome shotgun (WGS) entry which is preliminary data.</text>
</comment>
<keyword evidence="1" id="KW-0472">Membrane</keyword>
<reference evidence="2 3" key="1">
    <citation type="submission" date="2021-03" db="EMBL/GenBank/DDBJ databases">
        <title>Genomic Encyclopedia of Type Strains, Phase IV (KMG-IV): sequencing the most valuable type-strain genomes for metagenomic binning, comparative biology and taxonomic classification.</title>
        <authorList>
            <person name="Goeker M."/>
        </authorList>
    </citation>
    <scope>NUCLEOTIDE SEQUENCE [LARGE SCALE GENOMIC DNA]</scope>
    <source>
        <strain evidence="2 3">DSM 26048</strain>
    </source>
</reference>
<dbReference type="RefSeq" id="WP_209970209.1">
    <property type="nucleotide sequence ID" value="NZ_JAGGLB010000002.1"/>
</dbReference>
<evidence type="ECO:0000313" key="2">
    <source>
        <dbReference type="EMBL" id="MBP1989394.1"/>
    </source>
</evidence>
<proteinExistence type="predicted"/>
<dbReference type="Proteomes" id="UP001519287">
    <property type="component" value="Unassembled WGS sequence"/>
</dbReference>
<organism evidence="2 3">
    <name type="scientific">Paenibacillus eucommiae</name>
    <dbReference type="NCBI Taxonomy" id="1355755"/>
    <lineage>
        <taxon>Bacteria</taxon>
        <taxon>Bacillati</taxon>
        <taxon>Bacillota</taxon>
        <taxon>Bacilli</taxon>
        <taxon>Bacillales</taxon>
        <taxon>Paenibacillaceae</taxon>
        <taxon>Paenibacillus</taxon>
    </lineage>
</organism>
<keyword evidence="1" id="KW-1133">Transmembrane helix</keyword>
<keyword evidence="1" id="KW-0812">Transmembrane</keyword>
<keyword evidence="3" id="KW-1185">Reference proteome</keyword>
<dbReference type="EMBL" id="JAGGLB010000002">
    <property type="protein sequence ID" value="MBP1989394.1"/>
    <property type="molecule type" value="Genomic_DNA"/>
</dbReference>
<evidence type="ECO:0000313" key="3">
    <source>
        <dbReference type="Proteomes" id="UP001519287"/>
    </source>
</evidence>
<sequence length="90" mass="10455">MGDILGKQEEAERWIKEFDEKVLNDLINNSEQAGDQCHAVVHLLRSRRRAKIRSRSSSPQLYDKREVVGCCSLCKFSLIYKVIMIIIIYV</sequence>
<gene>
    <name evidence="2" type="ORF">J2Z66_000989</name>
</gene>
<protein>
    <submittedName>
        <fullName evidence="2">Uncharacterized protein</fullName>
    </submittedName>
</protein>
<feature type="transmembrane region" description="Helical" evidence="1">
    <location>
        <begin position="67"/>
        <end position="89"/>
    </location>
</feature>
<evidence type="ECO:0000256" key="1">
    <source>
        <dbReference type="SAM" id="Phobius"/>
    </source>
</evidence>